<dbReference type="AlphaFoldDB" id="A0A346CIX8"/>
<organism evidence="2">
    <name type="scientific">Conus ermineus</name>
    <name type="common">Agate cone</name>
    <name type="synonym">Chelyconus ermineus</name>
    <dbReference type="NCBI Taxonomy" id="55423"/>
    <lineage>
        <taxon>Eukaryota</taxon>
        <taxon>Metazoa</taxon>
        <taxon>Spiralia</taxon>
        <taxon>Lophotrochozoa</taxon>
        <taxon>Mollusca</taxon>
        <taxon>Gastropoda</taxon>
        <taxon>Caenogastropoda</taxon>
        <taxon>Neogastropoda</taxon>
        <taxon>Conoidea</taxon>
        <taxon>Conidae</taxon>
        <taxon>Conus</taxon>
        <taxon>Chelyconus</taxon>
    </lineage>
</organism>
<accession>A0A346CIX8</accession>
<protein>
    <submittedName>
        <fullName evidence="2">Conotoxin superfamily F</fullName>
    </submittedName>
</protein>
<feature type="signal peptide" evidence="1">
    <location>
        <begin position="1"/>
        <end position="22"/>
    </location>
</feature>
<keyword evidence="1" id="KW-0732">Signal</keyword>
<sequence>MQRGAVLLGVVAFLALWPQTAAKLYDADVSAMAYYGKRLMEACDMAIDGKDSSWSAYSVEDLKEDKRLYHRMLLDLVPCLNKFLDERYETP</sequence>
<feature type="chain" id="PRO_5016839588" evidence="1">
    <location>
        <begin position="23"/>
        <end position="91"/>
    </location>
</feature>
<dbReference type="EMBL" id="MH360478">
    <property type="protein sequence ID" value="AXL95527.1"/>
    <property type="molecule type" value="mRNA"/>
</dbReference>
<reference evidence="2" key="1">
    <citation type="journal article" date="2018" name="Genome Biol. Evol.">
        <title>Conotoxin diversity in Chelyconus ermineus (Born, 1778) and the convergent origin of piscivory in the Atlantic and Indo-Pacific cones.</title>
        <authorList>
            <person name="Abalde S."/>
            <person name="Tenorio M.J."/>
            <person name="Afonso C.M."/>
            <person name="Zardoya R."/>
        </authorList>
    </citation>
    <scope>NUCLEOTIDE SEQUENCE</scope>
    <source>
        <strain evidence="2">Cerm_190</strain>
    </source>
</reference>
<evidence type="ECO:0000313" key="2">
    <source>
        <dbReference type="EMBL" id="AXL95527.1"/>
    </source>
</evidence>
<name>A0A346CIX8_CONER</name>
<evidence type="ECO:0000256" key="1">
    <source>
        <dbReference type="SAM" id="SignalP"/>
    </source>
</evidence>
<proteinExistence type="evidence at transcript level"/>